<protein>
    <recommendedName>
        <fullName evidence="2">YCII-related domain-containing protein</fullName>
    </recommendedName>
</protein>
<dbReference type="InterPro" id="IPR051807">
    <property type="entry name" value="Sec-metab_biosynth-assoc"/>
</dbReference>
<accession>A0A562VCN6</accession>
<reference evidence="3 4" key="1">
    <citation type="journal article" date="2013" name="Stand. Genomic Sci.">
        <title>Genomic Encyclopedia of Type Strains, Phase I: The one thousand microbial genomes (KMG-I) project.</title>
        <authorList>
            <person name="Kyrpides N.C."/>
            <person name="Woyke T."/>
            <person name="Eisen J.A."/>
            <person name="Garrity G."/>
            <person name="Lilburn T.G."/>
            <person name="Beck B.J."/>
            <person name="Whitman W.B."/>
            <person name="Hugenholtz P."/>
            <person name="Klenk H.P."/>
        </authorList>
    </citation>
    <scope>NUCLEOTIDE SEQUENCE [LARGE SCALE GENOMIC DNA]</scope>
    <source>
        <strain evidence="3 4">DSM 45044</strain>
    </source>
</reference>
<keyword evidence="4" id="KW-1185">Reference proteome</keyword>
<gene>
    <name evidence="3" type="ORF">LX16_1355</name>
</gene>
<dbReference type="PANTHER" id="PTHR33606:SF3">
    <property type="entry name" value="PROTEIN YCII"/>
    <property type="match status" value="1"/>
</dbReference>
<comment type="caution">
    <text evidence="3">The sequence shown here is derived from an EMBL/GenBank/DDBJ whole genome shotgun (WGS) entry which is preliminary data.</text>
</comment>
<evidence type="ECO:0000313" key="3">
    <source>
        <dbReference type="EMBL" id="TWJ15644.1"/>
    </source>
</evidence>
<dbReference type="InterPro" id="IPR011008">
    <property type="entry name" value="Dimeric_a/b-barrel"/>
</dbReference>
<name>A0A562VCN6_9ACTN</name>
<feature type="domain" description="YCII-related" evidence="2">
    <location>
        <begin position="1"/>
        <end position="90"/>
    </location>
</feature>
<organism evidence="3 4">
    <name type="scientific">Stackebrandtia albiflava</name>
    <dbReference type="NCBI Taxonomy" id="406432"/>
    <lineage>
        <taxon>Bacteria</taxon>
        <taxon>Bacillati</taxon>
        <taxon>Actinomycetota</taxon>
        <taxon>Actinomycetes</taxon>
        <taxon>Glycomycetales</taxon>
        <taxon>Glycomycetaceae</taxon>
        <taxon>Stackebrandtia</taxon>
    </lineage>
</organism>
<dbReference type="Gene3D" id="3.30.70.1060">
    <property type="entry name" value="Dimeric alpha+beta barrel"/>
    <property type="match status" value="1"/>
</dbReference>
<dbReference type="InterPro" id="IPR005545">
    <property type="entry name" value="YCII"/>
</dbReference>
<evidence type="ECO:0000256" key="1">
    <source>
        <dbReference type="ARBA" id="ARBA00007689"/>
    </source>
</evidence>
<comment type="similarity">
    <text evidence="1">Belongs to the YciI family.</text>
</comment>
<dbReference type="EMBL" id="VLLL01000005">
    <property type="protein sequence ID" value="TWJ15644.1"/>
    <property type="molecule type" value="Genomic_DNA"/>
</dbReference>
<evidence type="ECO:0000313" key="4">
    <source>
        <dbReference type="Proteomes" id="UP000321617"/>
    </source>
</evidence>
<dbReference type="SUPFAM" id="SSF54909">
    <property type="entry name" value="Dimeric alpha+beta barrel"/>
    <property type="match status" value="1"/>
</dbReference>
<dbReference type="Pfam" id="PF03795">
    <property type="entry name" value="YCII"/>
    <property type="match status" value="1"/>
</dbReference>
<dbReference type="RefSeq" id="WP_147134671.1">
    <property type="nucleotide sequence ID" value="NZ_BAABIJ010000001.1"/>
</dbReference>
<proteinExistence type="inferred from homology"/>
<dbReference type="PANTHER" id="PTHR33606">
    <property type="entry name" value="PROTEIN YCII"/>
    <property type="match status" value="1"/>
</dbReference>
<sequence>MRFLVIGRDGTDPEAPDRRAAARQAHLAAGSRLAEEGVLVHGGALVDDDGRMTGSMLLLDLPDRAALDAWLAEEPYVTGDVWREVTVERFQPGPWHLPA</sequence>
<evidence type="ECO:0000259" key="2">
    <source>
        <dbReference type="Pfam" id="PF03795"/>
    </source>
</evidence>
<dbReference type="Proteomes" id="UP000321617">
    <property type="component" value="Unassembled WGS sequence"/>
</dbReference>
<dbReference type="AlphaFoldDB" id="A0A562VCN6"/>